<organism evidence="2 3">
    <name type="scientific">Mycolicibacterium cyprinidarum</name>
    <dbReference type="NCBI Taxonomy" id="2860311"/>
    <lineage>
        <taxon>Bacteria</taxon>
        <taxon>Bacillati</taxon>
        <taxon>Actinomycetota</taxon>
        <taxon>Actinomycetes</taxon>
        <taxon>Mycobacteriales</taxon>
        <taxon>Mycobacteriaceae</taxon>
        <taxon>Mycolicibacterium</taxon>
    </lineage>
</organism>
<proteinExistence type="predicted"/>
<evidence type="ECO:0000256" key="1">
    <source>
        <dbReference type="SAM" id="MobiDB-lite"/>
    </source>
</evidence>
<keyword evidence="3" id="KW-1185">Reference proteome</keyword>
<feature type="region of interest" description="Disordered" evidence="1">
    <location>
        <begin position="1"/>
        <end position="26"/>
    </location>
</feature>
<protein>
    <submittedName>
        <fullName evidence="2">Uncharacterized protein</fullName>
    </submittedName>
</protein>
<name>A0ABQ4V3R0_9MYCO</name>
<reference evidence="2 3" key="1">
    <citation type="submission" date="2021-08" db="EMBL/GenBank/DDBJ databases">
        <title>Draft genome sequence of Mycolicibacterium sp. NGTWS1702 strain.</title>
        <authorList>
            <person name="Matsumoto M."/>
            <person name="Tang B.C.C."/>
            <person name="Machida Y."/>
            <person name="Matoyama H."/>
            <person name="Kishihara T."/>
            <person name="Sato S."/>
            <person name="Kondo I."/>
            <person name="Sano M."/>
            <person name="Kato G."/>
        </authorList>
    </citation>
    <scope>NUCLEOTIDE SEQUENCE [LARGE SCALE GENOMIC DNA]</scope>
    <source>
        <strain evidence="2 3">NGTWSNA01</strain>
    </source>
</reference>
<evidence type="ECO:0000313" key="3">
    <source>
        <dbReference type="Proteomes" id="UP001060504"/>
    </source>
</evidence>
<gene>
    <name evidence="2" type="ORF">NGTWS1702_03480</name>
</gene>
<evidence type="ECO:0000313" key="2">
    <source>
        <dbReference type="EMBL" id="GJF09364.1"/>
    </source>
</evidence>
<accession>A0ABQ4V3R0</accession>
<dbReference type="EMBL" id="BPRH01000393">
    <property type="protein sequence ID" value="GJF09364.1"/>
    <property type="molecule type" value="Genomic_DNA"/>
</dbReference>
<dbReference type="Proteomes" id="UP001060504">
    <property type="component" value="Unassembled WGS sequence"/>
</dbReference>
<comment type="caution">
    <text evidence="2">The sequence shown here is derived from an EMBL/GenBank/DDBJ whole genome shotgun (WGS) entry which is preliminary data.</text>
</comment>
<sequence length="110" mass="11738">MAEGEVGEVGDAVTPGRWKSSMVSSRTTRSPALMTNALDVSMYSIPSLLAVKAPSADRVAGKMSLAPSRTRTPRYWKSPSELLQIATREVAVLPKTTAVFGEVQLAVEST</sequence>